<keyword evidence="3" id="KW-1185">Reference proteome</keyword>
<feature type="region of interest" description="Disordered" evidence="1">
    <location>
        <begin position="1"/>
        <end position="76"/>
    </location>
</feature>
<feature type="compositionally biased region" description="Low complexity" evidence="1">
    <location>
        <begin position="520"/>
        <end position="531"/>
    </location>
</feature>
<organism evidence="2 3">
    <name type="scientific">Fusarium torreyae</name>
    <dbReference type="NCBI Taxonomy" id="1237075"/>
    <lineage>
        <taxon>Eukaryota</taxon>
        <taxon>Fungi</taxon>
        <taxon>Dikarya</taxon>
        <taxon>Ascomycota</taxon>
        <taxon>Pezizomycotina</taxon>
        <taxon>Sordariomycetes</taxon>
        <taxon>Hypocreomycetidae</taxon>
        <taxon>Hypocreales</taxon>
        <taxon>Nectriaceae</taxon>
        <taxon>Fusarium</taxon>
    </lineage>
</organism>
<feature type="compositionally biased region" description="Polar residues" evidence="1">
    <location>
        <begin position="438"/>
        <end position="447"/>
    </location>
</feature>
<dbReference type="EMBL" id="JAOQAZ010000002">
    <property type="protein sequence ID" value="KAJ4269946.1"/>
    <property type="molecule type" value="Genomic_DNA"/>
</dbReference>
<dbReference type="Proteomes" id="UP001152049">
    <property type="component" value="Unassembled WGS sequence"/>
</dbReference>
<feature type="region of interest" description="Disordered" evidence="1">
    <location>
        <begin position="494"/>
        <end position="732"/>
    </location>
</feature>
<feature type="compositionally biased region" description="Polar residues" evidence="1">
    <location>
        <begin position="502"/>
        <end position="518"/>
    </location>
</feature>
<proteinExistence type="predicted"/>
<feature type="compositionally biased region" description="Basic and acidic residues" evidence="1">
    <location>
        <begin position="297"/>
        <end position="309"/>
    </location>
</feature>
<name>A0A9W8VLE0_9HYPO</name>
<feature type="region of interest" description="Disordered" evidence="1">
    <location>
        <begin position="749"/>
        <end position="776"/>
    </location>
</feature>
<feature type="compositionally biased region" description="Low complexity" evidence="1">
    <location>
        <begin position="581"/>
        <end position="590"/>
    </location>
</feature>
<feature type="compositionally biased region" description="Polar residues" evidence="1">
    <location>
        <begin position="542"/>
        <end position="553"/>
    </location>
</feature>
<feature type="compositionally biased region" description="Polar residues" evidence="1">
    <location>
        <begin position="175"/>
        <end position="192"/>
    </location>
</feature>
<feature type="compositionally biased region" description="Basic residues" evidence="1">
    <location>
        <begin position="424"/>
        <end position="433"/>
    </location>
</feature>
<feature type="compositionally biased region" description="Basic and acidic residues" evidence="1">
    <location>
        <begin position="806"/>
        <end position="818"/>
    </location>
</feature>
<feature type="compositionally biased region" description="Basic residues" evidence="1">
    <location>
        <begin position="1"/>
        <end position="17"/>
    </location>
</feature>
<evidence type="ECO:0000313" key="2">
    <source>
        <dbReference type="EMBL" id="KAJ4269946.1"/>
    </source>
</evidence>
<feature type="compositionally biased region" description="Basic and acidic residues" evidence="1">
    <location>
        <begin position="336"/>
        <end position="349"/>
    </location>
</feature>
<dbReference type="AlphaFoldDB" id="A0A9W8VLE0"/>
<evidence type="ECO:0000313" key="3">
    <source>
        <dbReference type="Proteomes" id="UP001152049"/>
    </source>
</evidence>
<evidence type="ECO:0000256" key="1">
    <source>
        <dbReference type="SAM" id="MobiDB-lite"/>
    </source>
</evidence>
<feature type="compositionally biased region" description="Basic and acidic residues" evidence="1">
    <location>
        <begin position="762"/>
        <end position="774"/>
    </location>
</feature>
<protein>
    <submittedName>
        <fullName evidence="2">Uncharacterized protein</fullName>
    </submittedName>
</protein>
<feature type="region of interest" description="Disordered" evidence="1">
    <location>
        <begin position="803"/>
        <end position="827"/>
    </location>
</feature>
<feature type="region of interest" description="Disordered" evidence="1">
    <location>
        <begin position="89"/>
        <end position="465"/>
    </location>
</feature>
<feature type="compositionally biased region" description="Low complexity" evidence="1">
    <location>
        <begin position="35"/>
        <end position="47"/>
    </location>
</feature>
<accession>A0A9W8VLE0</accession>
<feature type="compositionally biased region" description="Basic residues" evidence="1">
    <location>
        <begin position="364"/>
        <end position="373"/>
    </location>
</feature>
<feature type="compositionally biased region" description="Basic and acidic residues" evidence="1">
    <location>
        <begin position="701"/>
        <end position="714"/>
    </location>
</feature>
<sequence length="945" mass="103520">MAPRKGGRPSQRGKLRRQPTQFGELETTPTSRHLQSSSSGQPQHSTSALPNEHDNLLGAPSACQIQPQLSADKFEDEVDDVDLIDLVAAGEAAPSAQPGQDFAWSDSGFSTRRSSPVKDDEQALFEYEESIPDAFSSQKSGPGKLPNTQPLLSQPLPGSPANPADQEVDVVDFSETASTARRSSPYFSQAAASQVAVEETWEFGESNPLGLLPSTIPDSLQRPEMAPLPQDELMGHLPEDELYDVTPPRSDAGRPVAPLPKNLEPTRDVSNQPEHEEEPNATRTSRTKRRPGKSSKTSKDSLRVLRDEVGSVGDAEEPPSSPHETTTAKRRKLDKRAHELQEAPKDRHASPAAENPQTTDSGGKSKKRSRQRAKTPIQFDDETQQIKEIPQRKTANEPVHMPIVSNLKKSHAATASPVASTKKATPKPKRRVAPKPVQQATRKSTLRSALPQENLVTAAEEESRESPIALDVEAAAIPPLVADKGITATAVKKEKVSELEAPTSQKSIKAKNETQGSTEDPIVVSSDPDSSWFSEDDGPLPTETSRPTEVSHPTQRELLVDPRMGAAEPSDPVQFEEERPVPVQQQNPVVSRPSRRPKEQANMKAKAISVAADPKKSVVAPAPKARRQPVRIGPREVLSAHDANMLSRRNARQAEAPKRTASAIAPNLDSQPPRKMSKVSRRFSVSQAGSPVPVETAQTRPVDEAGLRNIENVEHANISESSKRGSGPRRSQRLRKLEYLSSLAAVESNPDKTRVTLKAKPQKQEKSKEVRPEPDLNASAQDLHAQILASLQGHDEAATEVQNGVEHGKTHPNKETARQTRPGGPSEEMAEKLHGLVETMLGHLRTKEVTAYRGADAYRKNGISCVEKIERKYAQEREALVNTCRKDGDRFVRSARQTKAALDDRGKSRDEAMQQLEETTARRRHLFQQATTSLRALHGRLMKYA</sequence>
<feature type="compositionally biased region" description="Acidic residues" evidence="1">
    <location>
        <begin position="122"/>
        <end position="131"/>
    </location>
</feature>
<reference evidence="2" key="1">
    <citation type="submission" date="2022-09" db="EMBL/GenBank/DDBJ databases">
        <title>Fusarium specimens isolated from Avocado Roots.</title>
        <authorList>
            <person name="Stajich J."/>
            <person name="Roper C."/>
            <person name="Heimlech-Rivalta G."/>
        </authorList>
    </citation>
    <scope>NUCLEOTIDE SEQUENCE</scope>
    <source>
        <strain evidence="2">CF00136</strain>
    </source>
</reference>
<dbReference type="OrthoDB" id="4953021at2759"/>
<gene>
    <name evidence="2" type="ORF">NW762_001617</name>
</gene>
<comment type="caution">
    <text evidence="2">The sequence shown here is derived from an EMBL/GenBank/DDBJ whole genome shotgun (WGS) entry which is preliminary data.</text>
</comment>